<evidence type="ECO:0000256" key="7">
    <source>
        <dbReference type="RuleBase" id="RU363032"/>
    </source>
</evidence>
<feature type="transmembrane region" description="Helical" evidence="7">
    <location>
        <begin position="454"/>
        <end position="479"/>
    </location>
</feature>
<dbReference type="AlphaFoldDB" id="A0A0K9YUP6"/>
<dbReference type="Proteomes" id="UP000036834">
    <property type="component" value="Unassembled WGS sequence"/>
</dbReference>
<comment type="caution">
    <text evidence="10">The sequence shown here is derived from an EMBL/GenBank/DDBJ whole genome shotgun (WGS) entry which is preliminary data.</text>
</comment>
<dbReference type="Pfam" id="PF00528">
    <property type="entry name" value="BPD_transp_1"/>
    <property type="match status" value="1"/>
</dbReference>
<dbReference type="EMBL" id="BJON01000016">
    <property type="protein sequence ID" value="GED70583.1"/>
    <property type="molecule type" value="Genomic_DNA"/>
</dbReference>
<feature type="transmembrane region" description="Helical" evidence="7">
    <location>
        <begin position="350"/>
        <end position="369"/>
    </location>
</feature>
<evidence type="ECO:0000313" key="11">
    <source>
        <dbReference type="Proteomes" id="UP000036834"/>
    </source>
</evidence>
<reference evidence="9 12" key="3">
    <citation type="submission" date="2019-06" db="EMBL/GenBank/DDBJ databases">
        <title>Whole genome shotgun sequence of Brevibacillus reuszeri NBRC 15719.</title>
        <authorList>
            <person name="Hosoyama A."/>
            <person name="Uohara A."/>
            <person name="Ohji S."/>
            <person name="Ichikawa N."/>
        </authorList>
    </citation>
    <scope>NUCLEOTIDE SEQUENCE [LARGE SCALE GENOMIC DNA]</scope>
    <source>
        <strain evidence="9 12">NBRC 15719</strain>
    </source>
</reference>
<dbReference type="InterPro" id="IPR045621">
    <property type="entry name" value="BPD_transp_1_N"/>
</dbReference>
<reference evidence="11" key="1">
    <citation type="submission" date="2015-07" db="EMBL/GenBank/DDBJ databases">
        <title>Genome sequencing project for genomic taxonomy and phylogenomics of Bacillus-like bacteria.</title>
        <authorList>
            <person name="Liu B."/>
            <person name="Wang J."/>
            <person name="Zhu Y."/>
            <person name="Liu G."/>
            <person name="Chen Q."/>
            <person name="Chen Z."/>
            <person name="Lan J."/>
            <person name="Che J."/>
            <person name="Ge C."/>
            <person name="Shi H."/>
            <person name="Pan Z."/>
            <person name="Liu X."/>
        </authorList>
    </citation>
    <scope>NUCLEOTIDE SEQUENCE [LARGE SCALE GENOMIC DNA]</scope>
    <source>
        <strain evidence="11">DSM 9887</strain>
    </source>
</reference>
<evidence type="ECO:0000256" key="5">
    <source>
        <dbReference type="ARBA" id="ARBA00022989"/>
    </source>
</evidence>
<evidence type="ECO:0000313" key="9">
    <source>
        <dbReference type="EMBL" id="GED70583.1"/>
    </source>
</evidence>
<organism evidence="10 11">
    <name type="scientific">Brevibacillus reuszeri</name>
    <dbReference type="NCBI Taxonomy" id="54915"/>
    <lineage>
        <taxon>Bacteria</taxon>
        <taxon>Bacillati</taxon>
        <taxon>Bacillota</taxon>
        <taxon>Bacilli</taxon>
        <taxon>Bacillales</taxon>
        <taxon>Paenibacillaceae</taxon>
        <taxon>Brevibacillus</taxon>
    </lineage>
</organism>
<dbReference type="CDD" id="cd06261">
    <property type="entry name" value="TM_PBP2"/>
    <property type="match status" value="1"/>
</dbReference>
<evidence type="ECO:0000313" key="12">
    <source>
        <dbReference type="Proteomes" id="UP000319578"/>
    </source>
</evidence>
<feature type="transmembrane region" description="Helical" evidence="7">
    <location>
        <begin position="157"/>
        <end position="176"/>
    </location>
</feature>
<dbReference type="Pfam" id="PF19300">
    <property type="entry name" value="BPD_transp_1_N"/>
    <property type="match status" value="1"/>
</dbReference>
<dbReference type="InterPro" id="IPR035906">
    <property type="entry name" value="MetI-like_sf"/>
</dbReference>
<feature type="transmembrane region" description="Helical" evidence="7">
    <location>
        <begin position="276"/>
        <end position="297"/>
    </location>
</feature>
<comment type="subcellular location">
    <subcellularLocation>
        <location evidence="1 7">Cell membrane</location>
        <topology evidence="1 7">Multi-pass membrane protein</topology>
    </subcellularLocation>
</comment>
<dbReference type="Proteomes" id="UP000319578">
    <property type="component" value="Unassembled WGS sequence"/>
</dbReference>
<dbReference type="PROSITE" id="PS50928">
    <property type="entry name" value="ABC_TM1"/>
    <property type="match status" value="1"/>
</dbReference>
<evidence type="ECO:0000313" key="10">
    <source>
        <dbReference type="EMBL" id="KNB72433.1"/>
    </source>
</evidence>
<feature type="transmembrane region" description="Helical" evidence="7">
    <location>
        <begin position="41"/>
        <end position="60"/>
    </location>
</feature>
<name>A0A0K9YUP6_9BACL</name>
<reference evidence="10" key="2">
    <citation type="submission" date="2015-07" db="EMBL/GenBank/DDBJ databases">
        <title>MeaNS - Measles Nucleotide Surveillance Program.</title>
        <authorList>
            <person name="Tran T."/>
            <person name="Druce J."/>
        </authorList>
    </citation>
    <scope>NUCLEOTIDE SEQUENCE</scope>
    <source>
        <strain evidence="10">DSM 9887</strain>
    </source>
</reference>
<keyword evidence="12" id="KW-1185">Reference proteome</keyword>
<comment type="similarity">
    <text evidence="7">Belongs to the binding-protein-dependent transport system permease family.</text>
</comment>
<evidence type="ECO:0000256" key="6">
    <source>
        <dbReference type="ARBA" id="ARBA00023136"/>
    </source>
</evidence>
<dbReference type="SUPFAM" id="SSF161098">
    <property type="entry name" value="MetI-like"/>
    <property type="match status" value="1"/>
</dbReference>
<proteinExistence type="inferred from homology"/>
<sequence length="490" mass="55015">MANINTERIAQEEPKTTGAPNVRDRIGITYEKMLKNQLYKILLFVSGLPINLIVSVVFFIQKQSDPYFKWREETKLRLRKAGVEEQLAADIRYELTTKYLFFNKQINERKLQAETKKLVEKVFQEQVATHVDEAMKAARINKVTYGSTFSKLIKNPLFFAASLIPGLLMYVFIAIYSKPYLKYVFDRLVMMVFVIFGVTFLVFTILYLSPLDPAANILGQTATPEQLKHFNQVYGLDQPYLVQLWNSFKGLITFDLGKSFAGNETVSTEIMRKLPITLQLTVISLIIAICMAIPSGLISATRQYSFFDYGFMVLVLLGLSIPDFWQGLVAILYFSIKVQWLPATFNPDNWLSVINPAIVLGTGLAASVARMTRSSTLEVIHQDYIVTAKAKGLSERKVILKHALGNALIPIVTVIGLQFGGMLGGAAVTEKVFNINGIGSYIVDKQFIPDIPGILAGVIYVAVTISIVNLIVDLLYAFLDPRIRSKINDY</sequence>
<evidence type="ECO:0000256" key="4">
    <source>
        <dbReference type="ARBA" id="ARBA00022692"/>
    </source>
</evidence>
<gene>
    <name evidence="10" type="ORF">ADS79_11195</name>
    <name evidence="9" type="ORF">BRE01_42850</name>
</gene>
<dbReference type="PATRIC" id="fig|54915.3.peg.1196"/>
<feature type="transmembrane region" description="Helical" evidence="7">
    <location>
        <begin position="188"/>
        <end position="208"/>
    </location>
</feature>
<dbReference type="InterPro" id="IPR000515">
    <property type="entry name" value="MetI-like"/>
</dbReference>
<keyword evidence="2 7" id="KW-0813">Transport</keyword>
<feature type="domain" description="ABC transmembrane type-1" evidence="8">
    <location>
        <begin position="274"/>
        <end position="476"/>
    </location>
</feature>
<keyword evidence="4 7" id="KW-0812">Transmembrane</keyword>
<dbReference type="GO" id="GO:0055085">
    <property type="term" value="P:transmembrane transport"/>
    <property type="evidence" value="ECO:0007669"/>
    <property type="project" value="InterPro"/>
</dbReference>
<feature type="transmembrane region" description="Helical" evidence="7">
    <location>
        <begin position="403"/>
        <end position="423"/>
    </location>
</feature>
<dbReference type="GO" id="GO:0005886">
    <property type="term" value="C:plasma membrane"/>
    <property type="evidence" value="ECO:0007669"/>
    <property type="project" value="UniProtKB-SubCell"/>
</dbReference>
<feature type="transmembrane region" description="Helical" evidence="7">
    <location>
        <begin position="309"/>
        <end position="334"/>
    </location>
</feature>
<dbReference type="STRING" id="54915.ADS79_11195"/>
<keyword evidence="3" id="KW-1003">Cell membrane</keyword>
<accession>A0A0K9YUP6</accession>
<evidence type="ECO:0000256" key="2">
    <source>
        <dbReference type="ARBA" id="ARBA00022448"/>
    </source>
</evidence>
<dbReference type="PANTHER" id="PTHR30465">
    <property type="entry name" value="INNER MEMBRANE ABC TRANSPORTER"/>
    <property type="match status" value="1"/>
</dbReference>
<evidence type="ECO:0000259" key="8">
    <source>
        <dbReference type="PROSITE" id="PS50928"/>
    </source>
</evidence>
<dbReference type="Gene3D" id="1.10.3720.10">
    <property type="entry name" value="MetI-like"/>
    <property type="match status" value="1"/>
</dbReference>
<keyword evidence="6 7" id="KW-0472">Membrane</keyword>
<dbReference type="PANTHER" id="PTHR30465:SF0">
    <property type="entry name" value="OLIGOPEPTIDE TRANSPORT SYSTEM PERMEASE PROTEIN APPB"/>
    <property type="match status" value="1"/>
</dbReference>
<evidence type="ECO:0000256" key="1">
    <source>
        <dbReference type="ARBA" id="ARBA00004651"/>
    </source>
</evidence>
<dbReference type="EMBL" id="LGIQ01000007">
    <property type="protein sequence ID" value="KNB72433.1"/>
    <property type="molecule type" value="Genomic_DNA"/>
</dbReference>
<evidence type="ECO:0000256" key="3">
    <source>
        <dbReference type="ARBA" id="ARBA00022475"/>
    </source>
</evidence>
<protein>
    <submittedName>
        <fullName evidence="9">Membrane protein</fullName>
    </submittedName>
    <submittedName>
        <fullName evidence="10">Peptide ABC transporter permease</fullName>
    </submittedName>
</protein>
<keyword evidence="5 7" id="KW-1133">Transmembrane helix</keyword>
<dbReference type="OrthoDB" id="24153at2"/>